<dbReference type="KEGG" id="egl:EGR_09020"/>
<name>W6U4Q9_ECHGR</name>
<dbReference type="RefSeq" id="XP_024347324.1">
    <property type="nucleotide sequence ID" value="XM_024498269.1"/>
</dbReference>
<accession>W6U4Q9</accession>
<gene>
    <name evidence="1" type="ORF">EGR_09020</name>
</gene>
<dbReference type="Proteomes" id="UP000019149">
    <property type="component" value="Unassembled WGS sequence"/>
</dbReference>
<organism evidence="1 2">
    <name type="scientific">Echinococcus granulosus</name>
    <name type="common">Hydatid tapeworm</name>
    <dbReference type="NCBI Taxonomy" id="6210"/>
    <lineage>
        <taxon>Eukaryota</taxon>
        <taxon>Metazoa</taxon>
        <taxon>Spiralia</taxon>
        <taxon>Lophotrochozoa</taxon>
        <taxon>Platyhelminthes</taxon>
        <taxon>Cestoda</taxon>
        <taxon>Eucestoda</taxon>
        <taxon>Cyclophyllidea</taxon>
        <taxon>Taeniidae</taxon>
        <taxon>Echinococcus</taxon>
        <taxon>Echinococcus granulosus group</taxon>
    </lineage>
</organism>
<comment type="caution">
    <text evidence="1">The sequence shown here is derived from an EMBL/GenBank/DDBJ whole genome shotgun (WGS) entry which is preliminary data.</text>
</comment>
<dbReference type="GeneID" id="36344735"/>
<proteinExistence type="predicted"/>
<sequence length="161" mass="18922">MRREIVCILKDKNFGIVFTITFVKDIDYNQRMVKKFEKGYEALKGKIFTSKKHLIDEGYQLKIAQNEGQVIKEEEVLCDTDKESYTSNHDVTTASSSGKLQTNNCKNALKEDHTGNFSRCMLHRVHTHPLLPSEVRIFERENKRMKEEETYFNRTLFRVLP</sequence>
<keyword evidence="2" id="KW-1185">Reference proteome</keyword>
<protein>
    <submittedName>
        <fullName evidence="1">Uncharacterized protein</fullName>
    </submittedName>
</protein>
<dbReference type="EMBL" id="APAU02000128">
    <property type="protein sequence ID" value="EUB56128.1"/>
    <property type="molecule type" value="Genomic_DNA"/>
</dbReference>
<dbReference type="AlphaFoldDB" id="W6U4Q9"/>
<evidence type="ECO:0000313" key="1">
    <source>
        <dbReference type="EMBL" id="EUB56128.1"/>
    </source>
</evidence>
<evidence type="ECO:0000313" key="2">
    <source>
        <dbReference type="Proteomes" id="UP000019149"/>
    </source>
</evidence>
<reference evidence="1 2" key="1">
    <citation type="journal article" date="2013" name="Nat. Genet.">
        <title>The genome of the hydatid tapeworm Echinococcus granulosus.</title>
        <authorList>
            <person name="Zheng H."/>
            <person name="Zhang W."/>
            <person name="Zhang L."/>
            <person name="Zhang Z."/>
            <person name="Li J."/>
            <person name="Lu G."/>
            <person name="Zhu Y."/>
            <person name="Wang Y."/>
            <person name="Huang Y."/>
            <person name="Liu J."/>
            <person name="Kang H."/>
            <person name="Chen J."/>
            <person name="Wang L."/>
            <person name="Chen A."/>
            <person name="Yu S."/>
            <person name="Gao Z."/>
            <person name="Jin L."/>
            <person name="Gu W."/>
            <person name="Wang Z."/>
            <person name="Zhao L."/>
            <person name="Shi B."/>
            <person name="Wen H."/>
            <person name="Lin R."/>
            <person name="Jones M.K."/>
            <person name="Brejova B."/>
            <person name="Vinar T."/>
            <person name="Zhao G."/>
            <person name="McManus D.P."/>
            <person name="Chen Z."/>
            <person name="Zhou Y."/>
            <person name="Wang S."/>
        </authorList>
    </citation>
    <scope>NUCLEOTIDE SEQUENCE [LARGE SCALE GENOMIC DNA]</scope>
</reference>
<dbReference type="CTD" id="36344735"/>